<dbReference type="Proteomes" id="UP000198575">
    <property type="component" value="Unassembled WGS sequence"/>
</dbReference>
<dbReference type="Gene3D" id="3.20.20.190">
    <property type="entry name" value="Phosphatidylinositol (PI) phosphodiesterase"/>
    <property type="match status" value="1"/>
</dbReference>
<dbReference type="GO" id="GO:0006071">
    <property type="term" value="P:glycerol metabolic process"/>
    <property type="evidence" value="ECO:0007669"/>
    <property type="project" value="UniProtKB-KW"/>
</dbReference>
<dbReference type="GO" id="GO:0008889">
    <property type="term" value="F:glycerophosphodiester phosphodiesterase activity"/>
    <property type="evidence" value="ECO:0007669"/>
    <property type="project" value="UniProtKB-EC"/>
</dbReference>
<gene>
    <name evidence="8" type="ORF">SAMN05216289_12162</name>
</gene>
<proteinExistence type="inferred from homology"/>
<dbReference type="InterPro" id="IPR030395">
    <property type="entry name" value="GP_PDE_dom"/>
</dbReference>
<dbReference type="AlphaFoldDB" id="A0A1I4Z0M5"/>
<evidence type="ECO:0000313" key="8">
    <source>
        <dbReference type="EMBL" id="SFN43804.1"/>
    </source>
</evidence>
<organism evidence="8 9">
    <name type="scientific">Dokdonella immobilis</name>
    <dbReference type="NCBI Taxonomy" id="578942"/>
    <lineage>
        <taxon>Bacteria</taxon>
        <taxon>Pseudomonadati</taxon>
        <taxon>Pseudomonadota</taxon>
        <taxon>Gammaproteobacteria</taxon>
        <taxon>Lysobacterales</taxon>
        <taxon>Rhodanobacteraceae</taxon>
        <taxon>Dokdonella</taxon>
    </lineage>
</organism>
<dbReference type="PANTHER" id="PTHR43620:SF7">
    <property type="entry name" value="GLYCEROPHOSPHODIESTER PHOSPHODIESTERASE GDPD5-RELATED"/>
    <property type="match status" value="1"/>
</dbReference>
<dbReference type="PANTHER" id="PTHR43620">
    <property type="entry name" value="GLYCEROPHOSPHORYL DIESTER PHOSPHODIESTERASE"/>
    <property type="match status" value="1"/>
</dbReference>
<keyword evidence="3" id="KW-0732">Signal</keyword>
<dbReference type="PROSITE" id="PS51704">
    <property type="entry name" value="GP_PDE"/>
    <property type="match status" value="1"/>
</dbReference>
<evidence type="ECO:0000256" key="6">
    <source>
        <dbReference type="ARBA" id="ARBA00047512"/>
    </source>
</evidence>
<keyword evidence="9" id="KW-1185">Reference proteome</keyword>
<evidence type="ECO:0000256" key="4">
    <source>
        <dbReference type="ARBA" id="ARBA00022798"/>
    </source>
</evidence>
<sequence length="348" mass="38049">MHPFVRANGGVQVIAHRGASALRPEHTIAAYLKAIEDGADFIEPDLVMTRDGVLVARHECELSRSTDVASHAEFAGRRTCKSIDGERLEGWFCEDFSFEELRRLRAREPLPELRGRAHDGMHVIPAFDEIVALLERKSKDLRRTVGIIPELKNSTHHRSIGLDLERALETATQHHALLRRVPFGIQSFEVSNLSALRDTLCASHRNIFLVQLIGEADAQPFDRRVAGDTRHDYAGMTTARGLAVIARYAHAVAVQRRSIVPLDAVSGSLAGATALVADAHAAGLAVQAWTVRPENHFLAPALRCGTKPATRCESGMREEIHALVSAGVDGIFVDDPALGRQAVDGLSR</sequence>
<accession>A0A1I4Z0M5</accession>
<comment type="catalytic activity">
    <reaction evidence="6">
        <text>a sn-glycero-3-phosphodiester + H2O = an alcohol + sn-glycerol 3-phosphate + H(+)</text>
        <dbReference type="Rhea" id="RHEA:12969"/>
        <dbReference type="ChEBI" id="CHEBI:15377"/>
        <dbReference type="ChEBI" id="CHEBI:15378"/>
        <dbReference type="ChEBI" id="CHEBI:30879"/>
        <dbReference type="ChEBI" id="CHEBI:57597"/>
        <dbReference type="ChEBI" id="CHEBI:83408"/>
        <dbReference type="EC" id="3.1.4.46"/>
    </reaction>
</comment>
<dbReference type="EC" id="3.1.4.46" evidence="2"/>
<dbReference type="GO" id="GO:0042597">
    <property type="term" value="C:periplasmic space"/>
    <property type="evidence" value="ECO:0007669"/>
    <property type="project" value="TreeGrafter"/>
</dbReference>
<evidence type="ECO:0000256" key="5">
    <source>
        <dbReference type="ARBA" id="ARBA00022801"/>
    </source>
</evidence>
<keyword evidence="5" id="KW-0378">Hydrolase</keyword>
<dbReference type="SUPFAM" id="SSF51695">
    <property type="entry name" value="PLC-like phosphodiesterases"/>
    <property type="match status" value="1"/>
</dbReference>
<dbReference type="STRING" id="578942.SAMN05216289_12162"/>
<dbReference type="InterPro" id="IPR017946">
    <property type="entry name" value="PLC-like_Pdiesterase_TIM-brl"/>
</dbReference>
<feature type="domain" description="GP-PDE" evidence="7">
    <location>
        <begin position="11"/>
        <end position="343"/>
    </location>
</feature>
<dbReference type="Pfam" id="PF03009">
    <property type="entry name" value="GDPD"/>
    <property type="match status" value="1"/>
</dbReference>
<keyword evidence="4" id="KW-0319">Glycerol metabolism</keyword>
<evidence type="ECO:0000256" key="2">
    <source>
        <dbReference type="ARBA" id="ARBA00012247"/>
    </source>
</evidence>
<dbReference type="OrthoDB" id="9795622at2"/>
<dbReference type="RefSeq" id="WP_092408933.1">
    <property type="nucleotide sequence ID" value="NZ_FOVF01000021.1"/>
</dbReference>
<comment type="similarity">
    <text evidence="1">Belongs to the glycerophosphoryl diester phosphodiesterase family.</text>
</comment>
<evidence type="ECO:0000256" key="1">
    <source>
        <dbReference type="ARBA" id="ARBA00007277"/>
    </source>
</evidence>
<evidence type="ECO:0000313" key="9">
    <source>
        <dbReference type="Proteomes" id="UP000198575"/>
    </source>
</evidence>
<evidence type="ECO:0000256" key="3">
    <source>
        <dbReference type="ARBA" id="ARBA00022729"/>
    </source>
</evidence>
<reference evidence="8 9" key="1">
    <citation type="submission" date="2016-10" db="EMBL/GenBank/DDBJ databases">
        <authorList>
            <person name="de Groot N.N."/>
        </authorList>
    </citation>
    <scope>NUCLEOTIDE SEQUENCE [LARGE SCALE GENOMIC DNA]</scope>
    <source>
        <strain evidence="8 9">CGMCC 1.7659</strain>
    </source>
</reference>
<protein>
    <recommendedName>
        <fullName evidence="2">glycerophosphodiester phosphodiesterase</fullName>
        <ecNumber evidence="2">3.1.4.46</ecNumber>
    </recommendedName>
</protein>
<name>A0A1I4Z0M5_9GAMM</name>
<dbReference type="GO" id="GO:0006629">
    <property type="term" value="P:lipid metabolic process"/>
    <property type="evidence" value="ECO:0007669"/>
    <property type="project" value="InterPro"/>
</dbReference>
<evidence type="ECO:0000259" key="7">
    <source>
        <dbReference type="PROSITE" id="PS51704"/>
    </source>
</evidence>
<dbReference type="EMBL" id="FOVF01000021">
    <property type="protein sequence ID" value="SFN43804.1"/>
    <property type="molecule type" value="Genomic_DNA"/>
</dbReference>